<dbReference type="PANTHER" id="PTHR42928:SF5">
    <property type="entry name" value="BLR1237 PROTEIN"/>
    <property type="match status" value="1"/>
</dbReference>
<dbReference type="PIRSF" id="PIRSF017082">
    <property type="entry name" value="YflP"/>
    <property type="match status" value="1"/>
</dbReference>
<dbReference type="SUPFAM" id="SSF53850">
    <property type="entry name" value="Periplasmic binding protein-like II"/>
    <property type="match status" value="1"/>
</dbReference>
<dbReference type="InterPro" id="IPR005064">
    <property type="entry name" value="BUG"/>
</dbReference>
<evidence type="ECO:0000313" key="4">
    <source>
        <dbReference type="Proteomes" id="UP001500279"/>
    </source>
</evidence>
<evidence type="ECO:0000256" key="2">
    <source>
        <dbReference type="SAM" id="SignalP"/>
    </source>
</evidence>
<feature type="chain" id="PRO_5045551545" evidence="2">
    <location>
        <begin position="25"/>
        <end position="323"/>
    </location>
</feature>
<reference evidence="3 4" key="1">
    <citation type="journal article" date="2019" name="Int. J. Syst. Evol. Microbiol.">
        <title>The Global Catalogue of Microorganisms (GCM) 10K type strain sequencing project: providing services to taxonomists for standard genome sequencing and annotation.</title>
        <authorList>
            <consortium name="The Broad Institute Genomics Platform"/>
            <consortium name="The Broad Institute Genome Sequencing Center for Infectious Disease"/>
            <person name="Wu L."/>
            <person name="Ma J."/>
        </authorList>
    </citation>
    <scope>NUCLEOTIDE SEQUENCE [LARGE SCALE GENOMIC DNA]</scope>
    <source>
        <strain evidence="3 4">JCM 15503</strain>
    </source>
</reference>
<keyword evidence="4" id="KW-1185">Reference proteome</keyword>
<dbReference type="InterPro" id="IPR006311">
    <property type="entry name" value="TAT_signal"/>
</dbReference>
<proteinExistence type="inferred from homology"/>
<protein>
    <submittedName>
        <fullName evidence="3">Tripartite tricarboxylate transporter substrate binding protein</fullName>
    </submittedName>
</protein>
<dbReference type="Pfam" id="PF03401">
    <property type="entry name" value="TctC"/>
    <property type="match status" value="1"/>
</dbReference>
<dbReference type="InterPro" id="IPR042100">
    <property type="entry name" value="Bug_dom1"/>
</dbReference>
<dbReference type="PANTHER" id="PTHR42928">
    <property type="entry name" value="TRICARBOXYLATE-BINDING PROTEIN"/>
    <property type="match status" value="1"/>
</dbReference>
<gene>
    <name evidence="3" type="ORF">GCM10009107_54370</name>
</gene>
<sequence length="323" mass="33423">MTKFNRRRAVLATLALAAGTAVRAAEAWPSKPIHLIVGYSAGGAVDTIARALAAQLQRELGQPVIVENKPGAGTNLAIKSLIDSPPDGHGLMLAANALAANVTLFQPAPYALDKVQAVSLVGRVPVVIAANAQGGVDSIKTLISQSKAKPDSIDYGSPGNGSTPHLAMELFERAAGIRLSHVPYKGGAQAVTDVIGGHIQTVALNALEVLPHAKAGKLKVLAVLSTQRSAIFPEAPTIAESGFPGFEASVWYGLVAPVGLPPAAATRLHQAVQHALAQAEVRDRLTSAGGDVAPGSTAMFAELLGSEQQRYGKLIREAHIQPE</sequence>
<feature type="signal peptide" evidence="2">
    <location>
        <begin position="1"/>
        <end position="24"/>
    </location>
</feature>
<name>A0ABN1KGM5_9BURK</name>
<dbReference type="Proteomes" id="UP001500279">
    <property type="component" value="Unassembled WGS sequence"/>
</dbReference>
<accession>A0ABN1KGM5</accession>
<comment type="caution">
    <text evidence="3">The sequence shown here is derived from an EMBL/GenBank/DDBJ whole genome shotgun (WGS) entry which is preliminary data.</text>
</comment>
<dbReference type="PROSITE" id="PS51318">
    <property type="entry name" value="TAT"/>
    <property type="match status" value="1"/>
</dbReference>
<keyword evidence="2" id="KW-0732">Signal</keyword>
<dbReference type="Gene3D" id="3.40.190.150">
    <property type="entry name" value="Bordetella uptake gene, domain 1"/>
    <property type="match status" value="1"/>
</dbReference>
<dbReference type="Gene3D" id="3.40.190.10">
    <property type="entry name" value="Periplasmic binding protein-like II"/>
    <property type="match status" value="1"/>
</dbReference>
<organism evidence="3 4">
    <name type="scientific">Ideonella azotifigens</name>
    <dbReference type="NCBI Taxonomy" id="513160"/>
    <lineage>
        <taxon>Bacteria</taxon>
        <taxon>Pseudomonadati</taxon>
        <taxon>Pseudomonadota</taxon>
        <taxon>Betaproteobacteria</taxon>
        <taxon>Burkholderiales</taxon>
        <taxon>Sphaerotilaceae</taxon>
        <taxon>Ideonella</taxon>
    </lineage>
</organism>
<dbReference type="EMBL" id="BAAAEW010000042">
    <property type="protein sequence ID" value="GAA0766325.1"/>
    <property type="molecule type" value="Genomic_DNA"/>
</dbReference>
<comment type="similarity">
    <text evidence="1">Belongs to the UPF0065 (bug) family.</text>
</comment>
<evidence type="ECO:0000313" key="3">
    <source>
        <dbReference type="EMBL" id="GAA0766325.1"/>
    </source>
</evidence>
<evidence type="ECO:0000256" key="1">
    <source>
        <dbReference type="ARBA" id="ARBA00006987"/>
    </source>
</evidence>
<dbReference type="CDD" id="cd13578">
    <property type="entry name" value="PBP2_Bug27"/>
    <property type="match status" value="1"/>
</dbReference>
<dbReference type="RefSeq" id="WP_141289701.1">
    <property type="nucleotide sequence ID" value="NZ_BAAAEW010000042.1"/>
</dbReference>